<reference evidence="2 3" key="1">
    <citation type="submission" date="2016-10" db="EMBL/GenBank/DDBJ databases">
        <authorList>
            <person name="de Groot N.N."/>
        </authorList>
    </citation>
    <scope>NUCLEOTIDE SEQUENCE [LARGE SCALE GENOMIC DNA]</scope>
    <source>
        <strain evidence="2 3">Nl18</strain>
    </source>
</reference>
<evidence type="ECO:0000313" key="3">
    <source>
        <dbReference type="Proteomes" id="UP000183898"/>
    </source>
</evidence>
<evidence type="ECO:0000259" key="1">
    <source>
        <dbReference type="Pfam" id="PF20254"/>
    </source>
</evidence>
<protein>
    <recommendedName>
        <fullName evidence="1">N,N-dimethylformamidase beta subunit-like C-terminal domain-containing protein</fullName>
    </recommendedName>
</protein>
<dbReference type="EMBL" id="FOCT01000019">
    <property type="protein sequence ID" value="SEO38060.1"/>
    <property type="molecule type" value="Genomic_DNA"/>
</dbReference>
<dbReference type="InterPro" id="IPR046540">
    <property type="entry name" value="DMFA2_C"/>
</dbReference>
<proteinExistence type="predicted"/>
<accession>A0A1H8P7Y1</accession>
<dbReference type="RefSeq" id="WP_074749040.1">
    <property type="nucleotide sequence ID" value="NZ_FOCT01000019.1"/>
</dbReference>
<evidence type="ECO:0000313" key="2">
    <source>
        <dbReference type="EMBL" id="SEO38060.1"/>
    </source>
</evidence>
<organism evidence="2 3">
    <name type="scientific">Nitrosospira multiformis</name>
    <dbReference type="NCBI Taxonomy" id="1231"/>
    <lineage>
        <taxon>Bacteria</taxon>
        <taxon>Pseudomonadati</taxon>
        <taxon>Pseudomonadota</taxon>
        <taxon>Betaproteobacteria</taxon>
        <taxon>Nitrosomonadales</taxon>
        <taxon>Nitrosomonadaceae</taxon>
        <taxon>Nitrosospira</taxon>
    </lineage>
</organism>
<dbReference type="Proteomes" id="UP000183898">
    <property type="component" value="Unassembled WGS sequence"/>
</dbReference>
<dbReference type="Pfam" id="PF20254">
    <property type="entry name" value="DMFA2_C"/>
    <property type="match status" value="1"/>
</dbReference>
<dbReference type="AlphaFoldDB" id="A0A1H8P7Y1"/>
<name>A0A1H8P7Y1_9PROT</name>
<gene>
    <name evidence="2" type="ORF">SAMN05216404_11946</name>
</gene>
<sequence length="448" mass="49232">MIRGYPASAGIAPGDTLVLHIATDAPRFRVVFYRWGEGLLRVSETDWLAGEYAPPRNAGEDWQWPSYAFPVPHDWLSGVYIAHLEEPGGNAVSLTMESAAILFVVRGRGHSKLLYKIPLATYHAYNCTGGGCFYVNPPRSEDPSGARLSLLRPGGGIGGETWGALDYYDLSSPRQTFAHWDARFIRWLLRNGYEPEFCTDLDIHSDPDLCDRYRLMLSVGHDEYWSETIRDRTEDFVSKGGNVAFFGANLCWWRIHILDGGAAMLCHQGGPRGALDHWWSSTGVARPEDSLTGVSYRNGGGWWDGPRNTGGYIVQDPEHWVFAGTGLGRGDAFGDKTSPPLVGYECDGAPLDDFDKATGLAVLSSNAGNTGTPDGFRVLAASVLDGNWQELPPREDYPAREGIHAATMGIFSRNGAVFTAGTTDWAQVLENLQVDAITRNVIDQLLRE</sequence>
<feature type="domain" description="N,N-dimethylformamidase beta subunit-like C-terminal" evidence="1">
    <location>
        <begin position="58"/>
        <end position="430"/>
    </location>
</feature>